<gene>
    <name evidence="3" type="ORF">HNQ70_003229</name>
</gene>
<dbReference type="AlphaFoldDB" id="A0A7W8HKP7"/>
<feature type="domain" description="HD-GYP" evidence="2">
    <location>
        <begin position="273"/>
        <end position="471"/>
    </location>
</feature>
<name>A0A7W8HKP7_9BURK</name>
<feature type="region of interest" description="Disordered" evidence="1">
    <location>
        <begin position="95"/>
        <end position="141"/>
    </location>
</feature>
<dbReference type="GO" id="GO:0008081">
    <property type="term" value="F:phosphoric diester hydrolase activity"/>
    <property type="evidence" value="ECO:0007669"/>
    <property type="project" value="UniProtKB-ARBA"/>
</dbReference>
<feature type="compositionally biased region" description="Low complexity" evidence="1">
    <location>
        <begin position="102"/>
        <end position="141"/>
    </location>
</feature>
<evidence type="ECO:0000259" key="2">
    <source>
        <dbReference type="PROSITE" id="PS51832"/>
    </source>
</evidence>
<organism evidence="3 4">
    <name type="scientific">Quisquiliibacterium transsilvanicum</name>
    <dbReference type="NCBI Taxonomy" id="1549638"/>
    <lineage>
        <taxon>Bacteria</taxon>
        <taxon>Pseudomonadati</taxon>
        <taxon>Pseudomonadota</taxon>
        <taxon>Betaproteobacteria</taxon>
        <taxon>Burkholderiales</taxon>
        <taxon>Burkholderiaceae</taxon>
        <taxon>Quisquiliibacterium</taxon>
    </lineage>
</organism>
<evidence type="ECO:0000313" key="4">
    <source>
        <dbReference type="Proteomes" id="UP000532440"/>
    </source>
</evidence>
<keyword evidence="4" id="KW-1185">Reference proteome</keyword>
<dbReference type="SUPFAM" id="SSF109604">
    <property type="entry name" value="HD-domain/PDEase-like"/>
    <property type="match status" value="1"/>
</dbReference>
<feature type="region of interest" description="Disordered" evidence="1">
    <location>
        <begin position="1"/>
        <end position="22"/>
    </location>
</feature>
<dbReference type="PANTHER" id="PTHR43155">
    <property type="entry name" value="CYCLIC DI-GMP PHOSPHODIESTERASE PA4108-RELATED"/>
    <property type="match status" value="1"/>
</dbReference>
<dbReference type="InterPro" id="IPR021812">
    <property type="entry name" value="DUF3391"/>
</dbReference>
<dbReference type="CDD" id="cd00077">
    <property type="entry name" value="HDc"/>
    <property type="match status" value="1"/>
</dbReference>
<accession>A0A7W8HKP7</accession>
<dbReference type="RefSeq" id="WP_183969555.1">
    <property type="nucleotide sequence ID" value="NZ_BAABEW010000024.1"/>
</dbReference>
<dbReference type="Pfam" id="PF13487">
    <property type="entry name" value="HD_5"/>
    <property type="match status" value="1"/>
</dbReference>
<dbReference type="Proteomes" id="UP000532440">
    <property type="component" value="Unassembled WGS sequence"/>
</dbReference>
<dbReference type="PANTHER" id="PTHR43155:SF2">
    <property type="entry name" value="CYCLIC DI-GMP PHOSPHODIESTERASE PA4108"/>
    <property type="match status" value="1"/>
</dbReference>
<dbReference type="Gene3D" id="1.10.3210.10">
    <property type="entry name" value="Hypothetical protein af1432"/>
    <property type="match status" value="1"/>
</dbReference>
<protein>
    <submittedName>
        <fullName evidence="3">HD-GYP domain-containing protein (C-di-GMP phosphodiesterase class II)</fullName>
    </submittedName>
</protein>
<evidence type="ECO:0000256" key="1">
    <source>
        <dbReference type="SAM" id="MobiDB-lite"/>
    </source>
</evidence>
<proteinExistence type="predicted"/>
<sequence>MSPETPTRPRTERQHARPLSSQRRLRVAAAHLRLGMFVSDLDRPWSDTPFLIHGFAIDSKIELSTLRRYCRHVHVDLERSTQESADLLRAIGPLGLESGDGAPDTLTDAPDEPAAAAAADGGDTQAQAAGDGPRARAPARTFRARSDVHISRDTRRRFRELVDGRPPEGARAGPDTLAGRALGRIRGLFGAGGERARAGAVTLPRALREELVASLPAGERLRAWPVRHGAREEMPRARQAHARAEKTLGALFEQVRAGNAPRLDQLEVDARHLADSMADNPDALLWVSHLRDELLSAHQQGLRVGLYMAALARRLGLPREAMAQAAMVGMLADIGKTRLPRALLEKPGMLNPAEYGIVKEHVRLGLDLLGAAGGLAAGVARGIAEHHERLDGSGYPKGLGDGAIGAFGRMAAIADSYAGLTMPRAYASPLAPQDALMNLFQWGGSSFDAALVEEFVRAIGVFPVGTLVELSGGEVAVVREQDPQRPLSPRIRLLTWPDRRPLAVSLEVDLPPRARQDATSGPGRIARGLASGSVRINRTARTSEEPSAR</sequence>
<evidence type="ECO:0000313" key="3">
    <source>
        <dbReference type="EMBL" id="MBB5273201.1"/>
    </source>
</evidence>
<comment type="caution">
    <text evidence="3">The sequence shown here is derived from an EMBL/GenBank/DDBJ whole genome shotgun (WGS) entry which is preliminary data.</text>
</comment>
<dbReference type="InterPro" id="IPR003607">
    <property type="entry name" value="HD/PDEase_dom"/>
</dbReference>
<dbReference type="PROSITE" id="PS51832">
    <property type="entry name" value="HD_GYP"/>
    <property type="match status" value="1"/>
</dbReference>
<dbReference type="InterPro" id="IPR037522">
    <property type="entry name" value="HD_GYP_dom"/>
</dbReference>
<reference evidence="3 4" key="1">
    <citation type="submission" date="2020-08" db="EMBL/GenBank/DDBJ databases">
        <title>Genomic Encyclopedia of Type Strains, Phase IV (KMG-IV): sequencing the most valuable type-strain genomes for metagenomic binning, comparative biology and taxonomic classification.</title>
        <authorList>
            <person name="Goeker M."/>
        </authorList>
    </citation>
    <scope>NUCLEOTIDE SEQUENCE [LARGE SCALE GENOMIC DNA]</scope>
    <source>
        <strain evidence="3 4">DSM 29781</strain>
    </source>
</reference>
<dbReference type="Pfam" id="PF11871">
    <property type="entry name" value="DUF3391"/>
    <property type="match status" value="1"/>
</dbReference>
<dbReference type="EMBL" id="JACHGB010000006">
    <property type="protein sequence ID" value="MBB5273201.1"/>
    <property type="molecule type" value="Genomic_DNA"/>
</dbReference>